<organism evidence="5 7">
    <name type="scientific">Agrilus planipennis</name>
    <name type="common">Emerald ash borer</name>
    <name type="synonym">Agrilus marcopoli</name>
    <dbReference type="NCBI Taxonomy" id="224129"/>
    <lineage>
        <taxon>Eukaryota</taxon>
        <taxon>Metazoa</taxon>
        <taxon>Ecdysozoa</taxon>
        <taxon>Arthropoda</taxon>
        <taxon>Hexapoda</taxon>
        <taxon>Insecta</taxon>
        <taxon>Pterygota</taxon>
        <taxon>Neoptera</taxon>
        <taxon>Endopterygota</taxon>
        <taxon>Coleoptera</taxon>
        <taxon>Polyphaga</taxon>
        <taxon>Elateriformia</taxon>
        <taxon>Buprestoidea</taxon>
        <taxon>Buprestidae</taxon>
        <taxon>Agrilinae</taxon>
        <taxon>Agrilus</taxon>
    </lineage>
</organism>
<evidence type="ECO:0000313" key="6">
    <source>
        <dbReference type="RefSeq" id="XP_018333325.1"/>
    </source>
</evidence>
<dbReference type="OrthoDB" id="1915767at2759"/>
<keyword evidence="5" id="KW-1185">Reference proteome</keyword>
<evidence type="ECO:0000313" key="5">
    <source>
        <dbReference type="Proteomes" id="UP000192223"/>
    </source>
</evidence>
<evidence type="ECO:0000256" key="2">
    <source>
        <dbReference type="ARBA" id="ARBA00023157"/>
    </source>
</evidence>
<dbReference type="SMART" id="SM00130">
    <property type="entry name" value="KR"/>
    <property type="match status" value="1"/>
</dbReference>
<dbReference type="AlphaFoldDB" id="A0A1W4XKM8"/>
<dbReference type="SUPFAM" id="SSF57440">
    <property type="entry name" value="Kringle-like"/>
    <property type="match status" value="1"/>
</dbReference>
<evidence type="ECO:0000256" key="3">
    <source>
        <dbReference type="PROSITE-ProRule" id="PRU00121"/>
    </source>
</evidence>
<accession>A0A1W4XKM8</accession>
<dbReference type="InterPro" id="IPR013806">
    <property type="entry name" value="Kringle-like"/>
</dbReference>
<name>A0A1W4XKM8_AGRPL</name>
<dbReference type="Pfam" id="PF00051">
    <property type="entry name" value="Kringle"/>
    <property type="match status" value="1"/>
</dbReference>
<dbReference type="PANTHER" id="PTHR24261">
    <property type="entry name" value="PLASMINOGEN-RELATED"/>
    <property type="match status" value="1"/>
</dbReference>
<dbReference type="PRINTS" id="PR00018">
    <property type="entry name" value="KRINGLE"/>
</dbReference>
<dbReference type="InterPro" id="IPR018056">
    <property type="entry name" value="Kringle_CS"/>
</dbReference>
<dbReference type="InterPro" id="IPR038178">
    <property type="entry name" value="Kringle_sf"/>
</dbReference>
<dbReference type="PANTHER" id="PTHR24261:SF7">
    <property type="entry name" value="KRINGLE DOMAIN-CONTAINING PROTEIN"/>
    <property type="match status" value="1"/>
</dbReference>
<dbReference type="RefSeq" id="XP_018333325.1">
    <property type="nucleotide sequence ID" value="XM_018477823.1"/>
</dbReference>
<dbReference type="Gene3D" id="2.40.20.10">
    <property type="entry name" value="Plasminogen Kringle 4"/>
    <property type="match status" value="1"/>
</dbReference>
<evidence type="ECO:0000256" key="1">
    <source>
        <dbReference type="ARBA" id="ARBA00022572"/>
    </source>
</evidence>
<dbReference type="InterPro" id="IPR050759">
    <property type="entry name" value="Serine_protease_kringle"/>
</dbReference>
<feature type="domain" description="Kringle" evidence="4">
    <location>
        <begin position="40"/>
        <end position="118"/>
    </location>
</feature>
<dbReference type="Proteomes" id="UP000192223">
    <property type="component" value="Unplaced"/>
</dbReference>
<dbReference type="RefSeq" id="XP_018333327.1">
    <property type="nucleotide sequence ID" value="XM_018477825.1"/>
</dbReference>
<gene>
    <name evidence="6 7" type="primary">LOC108742562</name>
</gene>
<keyword evidence="1 3" id="KW-0420">Kringle</keyword>
<evidence type="ECO:0000313" key="7">
    <source>
        <dbReference type="RefSeq" id="XP_018333327.1"/>
    </source>
</evidence>
<keyword evidence="2" id="KW-1015">Disulfide bond</keyword>
<dbReference type="PROSITE" id="PS50070">
    <property type="entry name" value="KRINGLE_2"/>
    <property type="match status" value="1"/>
</dbReference>
<dbReference type="InterPro" id="IPR000001">
    <property type="entry name" value="Kringle"/>
</dbReference>
<comment type="caution">
    <text evidence="3">Lacks conserved residue(s) required for the propagation of feature annotation.</text>
</comment>
<reference evidence="6 7" key="1">
    <citation type="submission" date="2025-04" db="UniProtKB">
        <authorList>
            <consortium name="RefSeq"/>
        </authorList>
    </citation>
    <scope>IDENTIFICATION</scope>
    <source>
        <tissue evidence="6 7">Entire body</tissue>
    </source>
</reference>
<dbReference type="GeneID" id="108742562"/>
<dbReference type="PROSITE" id="PS00021">
    <property type="entry name" value="KRINGLE_1"/>
    <property type="match status" value="1"/>
</dbReference>
<sequence>MLQNFSKIVIVSLIKLIYITCNDELGNLTDLSRCILSHLGLEYRGEIQKTESGVPCQAWDSEKPVHKVNISFIDEKFSDFSKKNAMNYCRNPSLHPDGPWCYSMEKNNINETCMIPLCSFSECKATGPGMEYSGKHKRGLSV</sequence>
<protein>
    <submittedName>
        <fullName evidence="6 7">Plasminogen-like isoform X6</fullName>
    </submittedName>
</protein>
<evidence type="ECO:0000259" key="4">
    <source>
        <dbReference type="PROSITE" id="PS50070"/>
    </source>
</evidence>
<proteinExistence type="predicted"/>